<feature type="transmembrane region" description="Helical" evidence="16">
    <location>
        <begin position="157"/>
        <end position="178"/>
    </location>
</feature>
<comment type="subcellular location">
    <subcellularLocation>
        <location evidence="1 16">Endoplasmic reticulum membrane</location>
        <topology evidence="1 16">Multi-pass membrane protein</topology>
    </subcellularLocation>
</comment>
<evidence type="ECO:0000256" key="7">
    <source>
        <dbReference type="ARBA" id="ARBA00022824"/>
    </source>
</evidence>
<accession>A0A0P4WP27</accession>
<keyword evidence="11 16" id="KW-0443">Lipid metabolism</keyword>
<protein>
    <recommendedName>
        <fullName evidence="4 16">Very-long-chain (3R)-3-hydroxyacyl-CoA dehydratase</fullName>
        <ecNumber evidence="4 16">4.2.1.134</ecNumber>
    </recommendedName>
</protein>
<name>A0A0P4WP27_SCYOL</name>
<dbReference type="InterPro" id="IPR007052">
    <property type="entry name" value="CS_dom"/>
</dbReference>
<dbReference type="InterPro" id="IPR007482">
    <property type="entry name" value="Tyr_Pase-like_PTPLA"/>
</dbReference>
<dbReference type="CDD" id="cd06465">
    <property type="entry name" value="p23_hB-ind1_like"/>
    <property type="match status" value="1"/>
</dbReference>
<keyword evidence="7 16" id="KW-0256">Endoplasmic reticulum</keyword>
<feature type="transmembrane region" description="Helical" evidence="16">
    <location>
        <begin position="190"/>
        <end position="209"/>
    </location>
</feature>
<feature type="domain" description="CS" evidence="17">
    <location>
        <begin position="6"/>
        <end position="96"/>
    </location>
</feature>
<dbReference type="SUPFAM" id="SSF49764">
    <property type="entry name" value="HSP20-like chaperones"/>
    <property type="match status" value="1"/>
</dbReference>
<organism evidence="18">
    <name type="scientific">Scylla olivacea</name>
    <name type="common">Orange mud crab</name>
    <name type="synonym">Cancer olivacea</name>
    <dbReference type="NCBI Taxonomy" id="85551"/>
    <lineage>
        <taxon>Eukaryota</taxon>
        <taxon>Metazoa</taxon>
        <taxon>Ecdysozoa</taxon>
        <taxon>Arthropoda</taxon>
        <taxon>Crustacea</taxon>
        <taxon>Multicrustacea</taxon>
        <taxon>Malacostraca</taxon>
        <taxon>Eumalacostraca</taxon>
        <taxon>Eucarida</taxon>
        <taxon>Decapoda</taxon>
        <taxon>Pleocyemata</taxon>
        <taxon>Brachyura</taxon>
        <taxon>Eubrachyura</taxon>
        <taxon>Portunoidea</taxon>
        <taxon>Portunidae</taxon>
        <taxon>Portuninae</taxon>
        <taxon>Scylla</taxon>
    </lineage>
</organism>
<evidence type="ECO:0000256" key="8">
    <source>
        <dbReference type="ARBA" id="ARBA00022832"/>
    </source>
</evidence>
<keyword evidence="13 16" id="KW-0275">Fatty acid biosynthesis</keyword>
<keyword evidence="10" id="KW-0175">Coiled coil</keyword>
<dbReference type="Gene3D" id="2.60.40.790">
    <property type="match status" value="1"/>
</dbReference>
<dbReference type="GO" id="GO:0030497">
    <property type="term" value="P:fatty acid elongation"/>
    <property type="evidence" value="ECO:0007669"/>
    <property type="project" value="TreeGrafter"/>
</dbReference>
<dbReference type="UniPathway" id="UPA00094"/>
<keyword evidence="12 16" id="KW-0472">Membrane</keyword>
<proteinExistence type="inferred from homology"/>
<evidence type="ECO:0000256" key="10">
    <source>
        <dbReference type="ARBA" id="ARBA00023054"/>
    </source>
</evidence>
<comment type="similarity">
    <text evidence="15">Belongs to the p23/wos2 family.</text>
</comment>
<keyword evidence="14 16" id="KW-0456">Lyase</keyword>
<dbReference type="PANTHER" id="PTHR11035">
    <property type="entry name" value="VERY-LONG-CHAIN (3R)-3-HYDROXYACYL-COA DEHYDRATASE"/>
    <property type="match status" value="1"/>
</dbReference>
<dbReference type="GO" id="GO:0030148">
    <property type="term" value="P:sphingolipid biosynthetic process"/>
    <property type="evidence" value="ECO:0007669"/>
    <property type="project" value="TreeGrafter"/>
</dbReference>
<evidence type="ECO:0000256" key="13">
    <source>
        <dbReference type="ARBA" id="ARBA00023160"/>
    </source>
</evidence>
<comment type="pathway">
    <text evidence="2 16">Lipid metabolism; fatty acid biosynthesis.</text>
</comment>
<feature type="transmembrane region" description="Helical" evidence="16">
    <location>
        <begin position="290"/>
        <end position="310"/>
    </location>
</feature>
<dbReference type="EC" id="4.2.1.134" evidence="4 16"/>
<keyword evidence="8 16" id="KW-0276">Fatty acid metabolism</keyword>
<dbReference type="AlphaFoldDB" id="A0A0P4WP27"/>
<evidence type="ECO:0000256" key="15">
    <source>
        <dbReference type="ARBA" id="ARBA00025733"/>
    </source>
</evidence>
<feature type="transmembrane region" description="Helical" evidence="16">
    <location>
        <begin position="331"/>
        <end position="350"/>
    </location>
</feature>
<keyword evidence="6 16" id="KW-0812">Transmembrane</keyword>
<reference evidence="18" key="1">
    <citation type="submission" date="2015-09" db="EMBL/GenBank/DDBJ databases">
        <title>Scylla olivacea transcriptome.</title>
        <authorList>
            <person name="Ikhwanuddin M."/>
        </authorList>
    </citation>
    <scope>NUCLEOTIDE SEQUENCE</scope>
</reference>
<evidence type="ECO:0000256" key="16">
    <source>
        <dbReference type="RuleBase" id="RU363109"/>
    </source>
</evidence>
<evidence type="ECO:0000256" key="5">
    <source>
        <dbReference type="ARBA" id="ARBA00022516"/>
    </source>
</evidence>
<evidence type="ECO:0000256" key="9">
    <source>
        <dbReference type="ARBA" id="ARBA00022989"/>
    </source>
</evidence>
<dbReference type="Pfam" id="PF04969">
    <property type="entry name" value="CS"/>
    <property type="match status" value="1"/>
</dbReference>
<comment type="similarity">
    <text evidence="3 16">Belongs to the very long-chain fatty acids dehydratase HACD family.</text>
</comment>
<keyword evidence="9 16" id="KW-1133">Transmembrane helix</keyword>
<dbReference type="EMBL" id="GDRN01074798">
    <property type="protein sequence ID" value="JAI63172.1"/>
    <property type="molecule type" value="Transcribed_RNA"/>
</dbReference>
<evidence type="ECO:0000256" key="12">
    <source>
        <dbReference type="ARBA" id="ARBA00023136"/>
    </source>
</evidence>
<evidence type="ECO:0000256" key="14">
    <source>
        <dbReference type="ARBA" id="ARBA00023239"/>
    </source>
</evidence>
<sequence>MDEEGTLSPFVYWAQTDATITLRIELRNVQSPQVELEDQQLSFSAVGHGAQGEKKYGFTLHLLRPIDTESSRYRVLERNVEFSLNKVHVEFWPRLLEDSKKPAWLKIDFDKWTHEEDLSDEARDINDDFPGLYEKMQAEELGWPSKRGVSGESLKKVYLFLYNLWQFVGFLYLTVVTCTRYLKNGQDSMAGTYAAVGWMMRLCLITQLLEVLHPMVGYTRGPVFTSLVQVGGRGVIFFCLIEGEERMQTKPVIFYLFLVWSIIELVRYPYYMLRVYDVDNGFITWLRYTLWIPLYPLGFILEGVIIIRSIPYFEETGKFSVSLPNSLNFGFYFPNVLRIYILIFFFPAMYKMMSHMYQQRKQKLQIRPRTKKLQ</sequence>
<evidence type="ECO:0000259" key="17">
    <source>
        <dbReference type="PROSITE" id="PS51203"/>
    </source>
</evidence>
<comment type="function">
    <text evidence="16">Catalyzes the third of the four reactions of the long-chain fatty acids elongation cycle. This endoplasmic reticulum-bound enzymatic process, allows the addition of two carbons to the chain of long- and very long-chain fatty acids/VLCFAs per cycle. This enzyme catalyzes the dehydration of the 3-hydroxyacyl-CoA intermediate into trans-2,3-enoyl-CoA, within each cycle of fatty acid elongation. Thereby, it participates to the production of VLCFAs of different chain lengths that are involved in multiple biological processes as precursors of membrane lipids and lipid mediators.</text>
</comment>
<dbReference type="InterPro" id="IPR008978">
    <property type="entry name" value="HSP20-like_chaperone"/>
</dbReference>
<dbReference type="GO" id="GO:0102158">
    <property type="term" value="F:very-long-chain (3R)-3-hydroxyacyl-CoA dehydratase activity"/>
    <property type="evidence" value="ECO:0007669"/>
    <property type="project" value="UniProtKB-EC"/>
</dbReference>
<evidence type="ECO:0000313" key="18">
    <source>
        <dbReference type="EMBL" id="JAI63172.1"/>
    </source>
</evidence>
<comment type="catalytic activity">
    <reaction evidence="16">
        <text>a very-long-chain (3R)-3-hydroxyacyl-CoA = a very-long-chain (2E)-enoyl-CoA + H2O</text>
        <dbReference type="Rhea" id="RHEA:45812"/>
        <dbReference type="ChEBI" id="CHEBI:15377"/>
        <dbReference type="ChEBI" id="CHEBI:83728"/>
        <dbReference type="ChEBI" id="CHEBI:85440"/>
        <dbReference type="EC" id="4.2.1.134"/>
    </reaction>
</comment>
<dbReference type="PROSITE" id="PS51203">
    <property type="entry name" value="CS"/>
    <property type="match status" value="1"/>
</dbReference>
<dbReference type="FunFam" id="2.60.40.790:FF:000013">
    <property type="entry name" value="Very-long-chain (3R)-3-hydroxyacyl-CoA dehydratase"/>
    <property type="match status" value="1"/>
</dbReference>
<evidence type="ECO:0000256" key="11">
    <source>
        <dbReference type="ARBA" id="ARBA00023098"/>
    </source>
</evidence>
<evidence type="ECO:0000256" key="6">
    <source>
        <dbReference type="ARBA" id="ARBA00022692"/>
    </source>
</evidence>
<feature type="transmembrane region" description="Helical" evidence="16">
    <location>
        <begin position="252"/>
        <end position="270"/>
    </location>
</feature>
<evidence type="ECO:0000256" key="3">
    <source>
        <dbReference type="ARBA" id="ARBA00007811"/>
    </source>
</evidence>
<dbReference type="Pfam" id="PF04387">
    <property type="entry name" value="PTPLA"/>
    <property type="match status" value="1"/>
</dbReference>
<dbReference type="GO" id="GO:0042761">
    <property type="term" value="P:very long-chain fatty acid biosynthetic process"/>
    <property type="evidence" value="ECO:0007669"/>
    <property type="project" value="TreeGrafter"/>
</dbReference>
<evidence type="ECO:0000256" key="4">
    <source>
        <dbReference type="ARBA" id="ARBA00013122"/>
    </source>
</evidence>
<keyword evidence="5 16" id="KW-0444">Lipid biosynthesis</keyword>
<evidence type="ECO:0000256" key="1">
    <source>
        <dbReference type="ARBA" id="ARBA00004477"/>
    </source>
</evidence>
<evidence type="ECO:0000256" key="2">
    <source>
        <dbReference type="ARBA" id="ARBA00005194"/>
    </source>
</evidence>
<dbReference type="PANTHER" id="PTHR11035:SF35">
    <property type="entry name" value="VERY-LONG-CHAIN (3R)-3-HYDROXYACYL-COA DEHYDRATASE"/>
    <property type="match status" value="1"/>
</dbReference>
<dbReference type="GO" id="GO:0005789">
    <property type="term" value="C:endoplasmic reticulum membrane"/>
    <property type="evidence" value="ECO:0007669"/>
    <property type="project" value="UniProtKB-SubCell"/>
</dbReference>